<comment type="caution">
    <text evidence="1">The sequence shown here is derived from an EMBL/GenBank/DDBJ whole genome shotgun (WGS) entry which is preliminary data.</text>
</comment>
<organism evidence="1 2">
    <name type="scientific">Coniosporium uncinatum</name>
    <dbReference type="NCBI Taxonomy" id="93489"/>
    <lineage>
        <taxon>Eukaryota</taxon>
        <taxon>Fungi</taxon>
        <taxon>Dikarya</taxon>
        <taxon>Ascomycota</taxon>
        <taxon>Pezizomycotina</taxon>
        <taxon>Dothideomycetes</taxon>
        <taxon>Dothideomycetes incertae sedis</taxon>
        <taxon>Coniosporium</taxon>
    </lineage>
</organism>
<sequence length="77" mass="8819">AGNFVDAYILLPLFPLIYVVYKVLAKTRFWRVHEIDLDSGRRKDLDAKEGLFEDGAVGAGGMEKKKRGVWQKMKESF</sequence>
<feature type="non-terminal residue" evidence="1">
    <location>
        <position position="1"/>
    </location>
</feature>
<protein>
    <submittedName>
        <fullName evidence="1">Uncharacterized protein</fullName>
    </submittedName>
</protein>
<keyword evidence="2" id="KW-1185">Reference proteome</keyword>
<reference evidence="1" key="1">
    <citation type="submission" date="2024-09" db="EMBL/GenBank/DDBJ databases">
        <title>Black Yeasts Isolated from many extreme environments.</title>
        <authorList>
            <person name="Coleine C."/>
            <person name="Stajich J.E."/>
            <person name="Selbmann L."/>
        </authorList>
    </citation>
    <scope>NUCLEOTIDE SEQUENCE</scope>
    <source>
        <strain evidence="1">CCFEE 5737</strain>
    </source>
</reference>
<evidence type="ECO:0000313" key="1">
    <source>
        <dbReference type="EMBL" id="KAK3076170.1"/>
    </source>
</evidence>
<dbReference type="EMBL" id="JAWDJW010004285">
    <property type="protein sequence ID" value="KAK3076170.1"/>
    <property type="molecule type" value="Genomic_DNA"/>
</dbReference>
<accession>A0ACC3DHZ7</accession>
<dbReference type="Proteomes" id="UP001186974">
    <property type="component" value="Unassembled WGS sequence"/>
</dbReference>
<proteinExistence type="predicted"/>
<gene>
    <name evidence="1" type="ORF">LTS18_013728</name>
</gene>
<name>A0ACC3DHZ7_9PEZI</name>
<evidence type="ECO:0000313" key="2">
    <source>
        <dbReference type="Proteomes" id="UP001186974"/>
    </source>
</evidence>